<evidence type="ECO:0000313" key="3">
    <source>
        <dbReference type="Proteomes" id="UP000696485"/>
    </source>
</evidence>
<feature type="chain" id="PRO_5040360299" evidence="1">
    <location>
        <begin position="17"/>
        <end position="68"/>
    </location>
</feature>
<accession>A0A9P5S888</accession>
<keyword evidence="1" id="KW-0732">Signal</keyword>
<dbReference type="EMBL" id="JAAAUY010002047">
    <property type="protein sequence ID" value="KAF9315816.1"/>
    <property type="molecule type" value="Genomic_DNA"/>
</dbReference>
<organism evidence="2 3">
    <name type="scientific">Podila minutissima</name>
    <dbReference type="NCBI Taxonomy" id="64525"/>
    <lineage>
        <taxon>Eukaryota</taxon>
        <taxon>Fungi</taxon>
        <taxon>Fungi incertae sedis</taxon>
        <taxon>Mucoromycota</taxon>
        <taxon>Mortierellomycotina</taxon>
        <taxon>Mortierellomycetes</taxon>
        <taxon>Mortierellales</taxon>
        <taxon>Mortierellaceae</taxon>
        <taxon>Podila</taxon>
    </lineage>
</organism>
<reference evidence="2" key="1">
    <citation type="journal article" date="2020" name="Fungal Divers.">
        <title>Resolving the Mortierellaceae phylogeny through synthesis of multi-gene phylogenetics and phylogenomics.</title>
        <authorList>
            <person name="Vandepol N."/>
            <person name="Liber J."/>
            <person name="Desiro A."/>
            <person name="Na H."/>
            <person name="Kennedy M."/>
            <person name="Barry K."/>
            <person name="Grigoriev I.V."/>
            <person name="Miller A.N."/>
            <person name="O'Donnell K."/>
            <person name="Stajich J.E."/>
            <person name="Bonito G."/>
        </authorList>
    </citation>
    <scope>NUCLEOTIDE SEQUENCE</scope>
    <source>
        <strain evidence="2">NVP1</strain>
    </source>
</reference>
<name>A0A9P5S888_9FUNG</name>
<gene>
    <name evidence="2" type="ORF">BG006_003686</name>
</gene>
<comment type="caution">
    <text evidence="2">The sequence shown here is derived from an EMBL/GenBank/DDBJ whole genome shotgun (WGS) entry which is preliminary data.</text>
</comment>
<feature type="non-terminal residue" evidence="2">
    <location>
        <position position="68"/>
    </location>
</feature>
<protein>
    <submittedName>
        <fullName evidence="2">Uncharacterized protein</fullName>
    </submittedName>
</protein>
<dbReference type="AlphaFoldDB" id="A0A9P5S888"/>
<keyword evidence="3" id="KW-1185">Reference proteome</keyword>
<proteinExistence type="predicted"/>
<evidence type="ECO:0000256" key="1">
    <source>
        <dbReference type="SAM" id="SignalP"/>
    </source>
</evidence>
<evidence type="ECO:0000313" key="2">
    <source>
        <dbReference type="EMBL" id="KAF9315816.1"/>
    </source>
</evidence>
<sequence>MTRVGSVLLPTAAALAIQHLATQPASPDIKMIFSDGSKIHANTPEASMAFGVVHSTTDATLSVQGHTD</sequence>
<feature type="signal peptide" evidence="1">
    <location>
        <begin position="1"/>
        <end position="16"/>
    </location>
</feature>
<dbReference type="Proteomes" id="UP000696485">
    <property type="component" value="Unassembled WGS sequence"/>
</dbReference>